<feature type="domain" description="Pre-mRNA 3'-end-processing endonuclease polyadenylation factor C-term" evidence="5">
    <location>
        <begin position="16"/>
        <end position="152"/>
    </location>
</feature>
<reference evidence="6 7" key="1">
    <citation type="submission" date="2020-04" db="EMBL/GenBank/DDBJ databases">
        <title>Perkinsus olseni comparative genomics.</title>
        <authorList>
            <person name="Bogema D.R."/>
        </authorList>
    </citation>
    <scope>NUCLEOTIDE SEQUENCE [LARGE SCALE GENOMIC DNA]</scope>
    <source>
        <strain evidence="6 7">ATCC PRA-207</strain>
    </source>
</reference>
<protein>
    <submittedName>
        <fullName evidence="6">Integrator complex subunit 11</fullName>
    </submittedName>
</protein>
<feature type="region of interest" description="Disordered" evidence="4">
    <location>
        <begin position="154"/>
        <end position="173"/>
    </location>
</feature>
<accession>A0A7J6TN37</accession>
<evidence type="ECO:0000313" key="6">
    <source>
        <dbReference type="EMBL" id="KAF4746321.1"/>
    </source>
</evidence>
<proteinExistence type="predicted"/>
<dbReference type="GO" id="GO:0005634">
    <property type="term" value="C:nucleus"/>
    <property type="evidence" value="ECO:0007669"/>
    <property type="project" value="UniProtKB-SubCell"/>
</dbReference>
<comment type="caution">
    <text evidence="6">The sequence shown here is derived from an EMBL/GenBank/DDBJ whole genome shotgun (WGS) entry which is preliminary data.</text>
</comment>
<keyword evidence="3" id="KW-0539">Nucleus</keyword>
<evidence type="ECO:0000256" key="4">
    <source>
        <dbReference type="SAM" id="MobiDB-lite"/>
    </source>
</evidence>
<comment type="subcellular location">
    <subcellularLocation>
        <location evidence="1">Nucleus</location>
    </subcellularLocation>
</comment>
<feature type="region of interest" description="Disordered" evidence="4">
    <location>
        <begin position="72"/>
        <end position="95"/>
    </location>
</feature>
<dbReference type="GO" id="GO:0006397">
    <property type="term" value="P:mRNA processing"/>
    <property type="evidence" value="ECO:0007669"/>
    <property type="project" value="UniProtKB-KW"/>
</dbReference>
<sequence>MSAKTAREVHEGESTGIVVSGLVYVHQKKAAGEGHLSASLITVRWSASPMADLVADSLLLLLMDSACTPVDGADTRESTSGAAVDIQRQLSSKPDSEEEVFKKMVEVVRTILHDNVGPVEEVDSSRGLLKATIIGAEPEQAIEVDTSERQVRLVGAPQPPPPSSGEGPAKLTPGEELANAVRGHLRRAMVVFEPVVPLRSLDR</sequence>
<name>A0A7J6TN37_PEROL</name>
<dbReference type="AlphaFoldDB" id="A0A7J6TN37"/>
<evidence type="ECO:0000256" key="2">
    <source>
        <dbReference type="ARBA" id="ARBA00022664"/>
    </source>
</evidence>
<evidence type="ECO:0000256" key="1">
    <source>
        <dbReference type="ARBA" id="ARBA00004123"/>
    </source>
</evidence>
<dbReference type="InterPro" id="IPR021718">
    <property type="entry name" value="CPSF73-100_C"/>
</dbReference>
<evidence type="ECO:0000259" key="5">
    <source>
        <dbReference type="Pfam" id="PF11718"/>
    </source>
</evidence>
<evidence type="ECO:0000256" key="3">
    <source>
        <dbReference type="ARBA" id="ARBA00023242"/>
    </source>
</evidence>
<organism evidence="6 7">
    <name type="scientific">Perkinsus olseni</name>
    <name type="common">Perkinsus atlanticus</name>
    <dbReference type="NCBI Taxonomy" id="32597"/>
    <lineage>
        <taxon>Eukaryota</taxon>
        <taxon>Sar</taxon>
        <taxon>Alveolata</taxon>
        <taxon>Perkinsozoa</taxon>
        <taxon>Perkinsea</taxon>
        <taxon>Perkinsida</taxon>
        <taxon>Perkinsidae</taxon>
        <taxon>Perkinsus</taxon>
    </lineage>
</organism>
<dbReference type="EMBL" id="JABANO010009737">
    <property type="protein sequence ID" value="KAF4746321.1"/>
    <property type="molecule type" value="Genomic_DNA"/>
</dbReference>
<dbReference type="Proteomes" id="UP000553632">
    <property type="component" value="Unassembled WGS sequence"/>
</dbReference>
<keyword evidence="2" id="KW-0507">mRNA processing</keyword>
<gene>
    <name evidence="6" type="primary">CPSF3L_2</name>
    <name evidence="6" type="ORF">FOZ63_005464</name>
</gene>
<evidence type="ECO:0000313" key="7">
    <source>
        <dbReference type="Proteomes" id="UP000553632"/>
    </source>
</evidence>
<keyword evidence="7" id="KW-1185">Reference proteome</keyword>
<dbReference type="Pfam" id="PF11718">
    <property type="entry name" value="CPSF73-100_C"/>
    <property type="match status" value="1"/>
</dbReference>